<evidence type="ECO:0000313" key="2">
    <source>
        <dbReference type="EMBL" id="TNN70538.1"/>
    </source>
</evidence>
<protein>
    <submittedName>
        <fullName evidence="2">Uncharacterized protein</fullName>
    </submittedName>
</protein>
<dbReference type="EMBL" id="SRLO01000162">
    <property type="protein sequence ID" value="TNN70538.1"/>
    <property type="molecule type" value="Genomic_DNA"/>
</dbReference>
<reference evidence="2 3" key="1">
    <citation type="submission" date="2019-03" db="EMBL/GenBank/DDBJ databases">
        <title>First draft genome of Liparis tanakae, snailfish: a comprehensive survey of snailfish specific genes.</title>
        <authorList>
            <person name="Kim W."/>
            <person name="Song I."/>
            <person name="Jeong J.-H."/>
            <person name="Kim D."/>
            <person name="Kim S."/>
            <person name="Ryu S."/>
            <person name="Song J.Y."/>
            <person name="Lee S.K."/>
        </authorList>
    </citation>
    <scope>NUCLEOTIDE SEQUENCE [LARGE SCALE GENOMIC DNA]</scope>
    <source>
        <tissue evidence="2">Muscle</tissue>
    </source>
</reference>
<name>A0A4Z2HXZ6_9TELE</name>
<sequence length="375" mass="40454">MGHGEPVTKLMTEIKGKVELYSIPDGGRPAVAEPRAERSSQARGYRGVLTSVRRLCHYPEMMNSQTHPSAVFLLKSALQSSNRVMYKGRTGSPAMTGGCAVSVGVTALCIATFAALQEESGHIAAESPIGTTLVFSSTTLNASRERSAQMPPSQEDKSPHYVLSEGRSDSHLGVHRVCRTGGIIPPPLTVSHDDSAAVATGQVLRQSHAASRIRRLHWGSRERAREDGEINVLSLLQECLSNARAKGREEENTPEASCLVSWTEITTKKQTESGEEMITGVASLPTRPTKIISTTVLSTDSGAGDACGRGHLSSIHSEQDRDKDDVNNKFSTLGTKAQRSSQIQPLGVALKEQPLDEFNHTVCNTFIWSHSSLKS</sequence>
<feature type="region of interest" description="Disordered" evidence="1">
    <location>
        <begin position="140"/>
        <end position="161"/>
    </location>
</feature>
<accession>A0A4Z2HXZ6</accession>
<feature type="compositionally biased region" description="Polar residues" evidence="1">
    <location>
        <begin position="328"/>
        <end position="338"/>
    </location>
</feature>
<evidence type="ECO:0000256" key="1">
    <source>
        <dbReference type="SAM" id="MobiDB-lite"/>
    </source>
</evidence>
<dbReference type="AlphaFoldDB" id="A0A4Z2HXZ6"/>
<comment type="caution">
    <text evidence="2">The sequence shown here is derived from an EMBL/GenBank/DDBJ whole genome shotgun (WGS) entry which is preliminary data.</text>
</comment>
<gene>
    <name evidence="2" type="ORF">EYF80_019273</name>
</gene>
<keyword evidence="3" id="KW-1185">Reference proteome</keyword>
<evidence type="ECO:0000313" key="3">
    <source>
        <dbReference type="Proteomes" id="UP000314294"/>
    </source>
</evidence>
<feature type="region of interest" description="Disordered" evidence="1">
    <location>
        <begin position="308"/>
        <end position="338"/>
    </location>
</feature>
<feature type="compositionally biased region" description="Basic and acidic residues" evidence="1">
    <location>
        <begin position="317"/>
        <end position="327"/>
    </location>
</feature>
<dbReference type="Proteomes" id="UP000314294">
    <property type="component" value="Unassembled WGS sequence"/>
</dbReference>
<proteinExistence type="predicted"/>
<organism evidence="2 3">
    <name type="scientific">Liparis tanakae</name>
    <name type="common">Tanaka's snailfish</name>
    <dbReference type="NCBI Taxonomy" id="230148"/>
    <lineage>
        <taxon>Eukaryota</taxon>
        <taxon>Metazoa</taxon>
        <taxon>Chordata</taxon>
        <taxon>Craniata</taxon>
        <taxon>Vertebrata</taxon>
        <taxon>Euteleostomi</taxon>
        <taxon>Actinopterygii</taxon>
        <taxon>Neopterygii</taxon>
        <taxon>Teleostei</taxon>
        <taxon>Neoteleostei</taxon>
        <taxon>Acanthomorphata</taxon>
        <taxon>Eupercaria</taxon>
        <taxon>Perciformes</taxon>
        <taxon>Cottioidei</taxon>
        <taxon>Cottales</taxon>
        <taxon>Liparidae</taxon>
        <taxon>Liparis</taxon>
    </lineage>
</organism>